<dbReference type="GO" id="GO:0016616">
    <property type="term" value="F:oxidoreductase activity, acting on the CH-OH group of donors, NAD or NADP as acceptor"/>
    <property type="evidence" value="ECO:0007669"/>
    <property type="project" value="TreeGrafter"/>
</dbReference>
<dbReference type="Pfam" id="PF13561">
    <property type="entry name" value="adh_short_C2"/>
    <property type="match status" value="1"/>
</dbReference>
<dbReference type="PANTHER" id="PTHR42760:SF40">
    <property type="entry name" value="3-OXOACYL-[ACYL-CARRIER-PROTEIN] REDUCTASE, CHLOROPLASTIC"/>
    <property type="match status" value="1"/>
</dbReference>
<proteinExistence type="inferred from homology"/>
<keyword evidence="3" id="KW-1185">Reference proteome</keyword>
<protein>
    <submittedName>
        <fullName evidence="2">SDR family oxidoreductase</fullName>
    </submittedName>
</protein>
<evidence type="ECO:0000313" key="2">
    <source>
        <dbReference type="EMBL" id="MBD2703517.1"/>
    </source>
</evidence>
<reference evidence="2" key="1">
    <citation type="submission" date="2020-09" db="EMBL/GenBank/DDBJ databases">
        <authorList>
            <person name="Kim M.K."/>
        </authorList>
    </citation>
    <scope>NUCLEOTIDE SEQUENCE</scope>
    <source>
        <strain evidence="2">BT702</strain>
    </source>
</reference>
<gene>
    <name evidence="2" type="ORF">IC229_22925</name>
</gene>
<comment type="similarity">
    <text evidence="1">Belongs to the short-chain dehydrogenases/reductases (SDR) family.</text>
</comment>
<dbReference type="AlphaFoldDB" id="A0A926Y2Y9"/>
<dbReference type="Gene3D" id="3.40.50.720">
    <property type="entry name" value="NAD(P)-binding Rossmann-like Domain"/>
    <property type="match status" value="1"/>
</dbReference>
<organism evidence="2 3">
    <name type="scientific">Spirosoma profusum</name>
    <dbReference type="NCBI Taxonomy" id="2771354"/>
    <lineage>
        <taxon>Bacteria</taxon>
        <taxon>Pseudomonadati</taxon>
        <taxon>Bacteroidota</taxon>
        <taxon>Cytophagia</taxon>
        <taxon>Cytophagales</taxon>
        <taxon>Cytophagaceae</taxon>
        <taxon>Spirosoma</taxon>
    </lineage>
</organism>
<dbReference type="GO" id="GO:0030497">
    <property type="term" value="P:fatty acid elongation"/>
    <property type="evidence" value="ECO:0007669"/>
    <property type="project" value="TreeGrafter"/>
</dbReference>
<dbReference type="Proteomes" id="UP000598820">
    <property type="component" value="Unassembled WGS sequence"/>
</dbReference>
<dbReference type="EMBL" id="JACWZY010000022">
    <property type="protein sequence ID" value="MBD2703517.1"/>
    <property type="molecule type" value="Genomic_DNA"/>
</dbReference>
<dbReference type="PRINTS" id="PR00081">
    <property type="entry name" value="GDHRDH"/>
</dbReference>
<accession>A0A926Y2Y9</accession>
<evidence type="ECO:0000256" key="1">
    <source>
        <dbReference type="ARBA" id="ARBA00006484"/>
    </source>
</evidence>
<comment type="caution">
    <text evidence="2">The sequence shown here is derived from an EMBL/GenBank/DDBJ whole genome shotgun (WGS) entry which is preliminary data.</text>
</comment>
<sequence>MDTPKRGPFDLSGKDIWVFGGAGYLGQPVVRLLHELGATVLCVDLGERSKTFIDEASLSPNVTAATLDVSDCEALDTFVQSQIQERNVPHGLVNLTFASTAKRMEDLSVAEFDQVNHTGLTSTFVLTRAVGEQMAQQKRGSIVSFSSMYGVVSPNPEVYQSPMNKNPLEYGVGKAGIIQMTKYMAVHWGKRNVRCNCISPGPFPNPTVQQTYPDFVERLAEKSPMGRVGKADEIAGSVAFLLSDAATYITGHNLMVDGGWTSW</sequence>
<evidence type="ECO:0000313" key="3">
    <source>
        <dbReference type="Proteomes" id="UP000598820"/>
    </source>
</evidence>
<dbReference type="SUPFAM" id="SSF51735">
    <property type="entry name" value="NAD(P)-binding Rossmann-fold domains"/>
    <property type="match status" value="1"/>
</dbReference>
<dbReference type="InterPro" id="IPR002347">
    <property type="entry name" value="SDR_fam"/>
</dbReference>
<name>A0A926Y2Y9_9BACT</name>
<dbReference type="PANTHER" id="PTHR42760">
    <property type="entry name" value="SHORT-CHAIN DEHYDROGENASES/REDUCTASES FAMILY MEMBER"/>
    <property type="match status" value="1"/>
</dbReference>
<dbReference type="InterPro" id="IPR036291">
    <property type="entry name" value="NAD(P)-bd_dom_sf"/>
</dbReference>
<dbReference type="RefSeq" id="WP_190889362.1">
    <property type="nucleotide sequence ID" value="NZ_JACWZY010000022.1"/>
</dbReference>